<evidence type="ECO:0000256" key="2">
    <source>
        <dbReference type="ARBA" id="ARBA00003949"/>
    </source>
</evidence>
<dbReference type="CDD" id="cd01283">
    <property type="entry name" value="cytidine_deaminase"/>
    <property type="match status" value="1"/>
</dbReference>
<evidence type="ECO:0000259" key="16">
    <source>
        <dbReference type="PROSITE" id="PS51747"/>
    </source>
</evidence>
<evidence type="ECO:0000256" key="11">
    <source>
        <dbReference type="ARBA" id="ARBA00049558"/>
    </source>
</evidence>
<dbReference type="InterPro" id="IPR002125">
    <property type="entry name" value="CMP_dCMP_dom"/>
</dbReference>
<evidence type="ECO:0000256" key="4">
    <source>
        <dbReference type="ARBA" id="ARBA00012783"/>
    </source>
</evidence>
<organism evidence="17 18">
    <name type="scientific">Segnochrobactrum spirostomi</name>
    <dbReference type="NCBI Taxonomy" id="2608987"/>
    <lineage>
        <taxon>Bacteria</taxon>
        <taxon>Pseudomonadati</taxon>
        <taxon>Pseudomonadota</taxon>
        <taxon>Alphaproteobacteria</taxon>
        <taxon>Hyphomicrobiales</taxon>
        <taxon>Segnochrobactraceae</taxon>
        <taxon>Segnochrobactrum</taxon>
    </lineage>
</organism>
<evidence type="ECO:0000256" key="9">
    <source>
        <dbReference type="ARBA" id="ARBA00032005"/>
    </source>
</evidence>
<comment type="catalytic activity">
    <reaction evidence="10 15">
        <text>2'-deoxycytidine + H2O + H(+) = 2'-deoxyuridine + NH4(+)</text>
        <dbReference type="Rhea" id="RHEA:13433"/>
        <dbReference type="ChEBI" id="CHEBI:15377"/>
        <dbReference type="ChEBI" id="CHEBI:15378"/>
        <dbReference type="ChEBI" id="CHEBI:15698"/>
        <dbReference type="ChEBI" id="CHEBI:16450"/>
        <dbReference type="ChEBI" id="CHEBI:28938"/>
        <dbReference type="EC" id="3.5.4.5"/>
    </reaction>
</comment>
<evidence type="ECO:0000256" key="5">
    <source>
        <dbReference type="ARBA" id="ARBA00018266"/>
    </source>
</evidence>
<evidence type="ECO:0000256" key="13">
    <source>
        <dbReference type="PIRSR" id="PIRSR606262-2"/>
    </source>
</evidence>
<comment type="caution">
    <text evidence="17">The sequence shown here is derived from an EMBL/GenBank/DDBJ whole genome shotgun (WGS) entry which is preliminary data.</text>
</comment>
<dbReference type="Proteomes" id="UP000332515">
    <property type="component" value="Unassembled WGS sequence"/>
</dbReference>
<sequence>MSASLEALFEAAKAAQANAYCRYSGFHVGVALEAASGAIYSGCNVEIASYPEGWCAETTAIGKMVSAGERRIVSALVIGDGDGLTTPCGGCRQRLAEFAAADVPVHVAGAEGVRATFTVGTLLPHGFVLKDEEGRP</sequence>
<evidence type="ECO:0000256" key="12">
    <source>
        <dbReference type="PIRSR" id="PIRSR606262-1"/>
    </source>
</evidence>
<evidence type="ECO:0000256" key="8">
    <source>
        <dbReference type="ARBA" id="ARBA00022833"/>
    </source>
</evidence>
<name>A0A6A7Y021_9HYPH</name>
<comment type="function">
    <text evidence="2 15">This enzyme scavenges exogenous and endogenous cytidine and 2'-deoxycytidine for UMP synthesis.</text>
</comment>
<dbReference type="FunFam" id="3.40.140.10:FF:000008">
    <property type="entry name" value="Cytidine deaminase"/>
    <property type="match status" value="1"/>
</dbReference>
<dbReference type="GO" id="GO:0008270">
    <property type="term" value="F:zinc ion binding"/>
    <property type="evidence" value="ECO:0007669"/>
    <property type="project" value="UniProtKB-UniRule"/>
</dbReference>
<dbReference type="GO" id="GO:0004126">
    <property type="term" value="F:cytidine deaminase activity"/>
    <property type="evidence" value="ECO:0007669"/>
    <property type="project" value="UniProtKB-UniRule"/>
</dbReference>
<evidence type="ECO:0000256" key="7">
    <source>
        <dbReference type="ARBA" id="ARBA00022801"/>
    </source>
</evidence>
<feature type="binding site" evidence="14">
    <location>
        <position position="55"/>
    </location>
    <ligand>
        <name>Zn(2+)</name>
        <dbReference type="ChEBI" id="CHEBI:29105"/>
        <note>catalytic</note>
    </ligand>
</feature>
<dbReference type="InterPro" id="IPR016193">
    <property type="entry name" value="Cytidine_deaminase-like"/>
</dbReference>
<dbReference type="GO" id="GO:0072527">
    <property type="term" value="P:pyrimidine-containing compound metabolic process"/>
    <property type="evidence" value="ECO:0007669"/>
    <property type="project" value="UniProtKB-ARBA"/>
</dbReference>
<dbReference type="GO" id="GO:0055086">
    <property type="term" value="P:nucleobase-containing small molecule metabolic process"/>
    <property type="evidence" value="ECO:0007669"/>
    <property type="project" value="UniProtKB-ARBA"/>
</dbReference>
<feature type="binding site" evidence="14">
    <location>
        <position position="88"/>
    </location>
    <ligand>
        <name>Zn(2+)</name>
        <dbReference type="ChEBI" id="CHEBI:29105"/>
        <note>catalytic</note>
    </ligand>
</feature>
<dbReference type="PROSITE" id="PS51747">
    <property type="entry name" value="CYT_DCMP_DEAMINASES_2"/>
    <property type="match status" value="1"/>
</dbReference>
<keyword evidence="6 14" id="KW-0479">Metal-binding</keyword>
<evidence type="ECO:0000256" key="3">
    <source>
        <dbReference type="ARBA" id="ARBA00006576"/>
    </source>
</evidence>
<evidence type="ECO:0000256" key="6">
    <source>
        <dbReference type="ARBA" id="ARBA00022723"/>
    </source>
</evidence>
<dbReference type="Gene3D" id="3.40.140.10">
    <property type="entry name" value="Cytidine Deaminase, domain 2"/>
    <property type="match status" value="1"/>
</dbReference>
<dbReference type="SUPFAM" id="SSF53927">
    <property type="entry name" value="Cytidine deaminase-like"/>
    <property type="match status" value="1"/>
</dbReference>
<evidence type="ECO:0000313" key="18">
    <source>
        <dbReference type="Proteomes" id="UP000332515"/>
    </source>
</evidence>
<comment type="catalytic activity">
    <reaction evidence="11 15">
        <text>cytidine + H2O + H(+) = uridine + NH4(+)</text>
        <dbReference type="Rhea" id="RHEA:16069"/>
        <dbReference type="ChEBI" id="CHEBI:15377"/>
        <dbReference type="ChEBI" id="CHEBI:15378"/>
        <dbReference type="ChEBI" id="CHEBI:16704"/>
        <dbReference type="ChEBI" id="CHEBI:17562"/>
        <dbReference type="ChEBI" id="CHEBI:28938"/>
        <dbReference type="EC" id="3.5.4.5"/>
    </reaction>
</comment>
<protein>
    <recommendedName>
        <fullName evidence="5 15">Cytidine deaminase</fullName>
        <ecNumber evidence="4 15">3.5.4.5</ecNumber>
    </recommendedName>
    <alternativeName>
        <fullName evidence="9 15">Cytidine aminohydrolase</fullName>
    </alternativeName>
</protein>
<dbReference type="EC" id="3.5.4.5" evidence="4 15"/>
<evidence type="ECO:0000256" key="1">
    <source>
        <dbReference type="ARBA" id="ARBA00001947"/>
    </source>
</evidence>
<evidence type="ECO:0000313" key="17">
    <source>
        <dbReference type="EMBL" id="MQT11946.1"/>
    </source>
</evidence>
<feature type="binding site" evidence="14">
    <location>
        <position position="91"/>
    </location>
    <ligand>
        <name>Zn(2+)</name>
        <dbReference type="ChEBI" id="CHEBI:29105"/>
        <note>catalytic</note>
    </ligand>
</feature>
<keyword evidence="8 14" id="KW-0862">Zinc</keyword>
<dbReference type="PROSITE" id="PS00903">
    <property type="entry name" value="CYT_DCMP_DEAMINASES_1"/>
    <property type="match status" value="1"/>
</dbReference>
<proteinExistence type="inferred from homology"/>
<comment type="cofactor">
    <cofactor evidence="1 14 15">
        <name>Zn(2+)</name>
        <dbReference type="ChEBI" id="CHEBI:29105"/>
    </cofactor>
</comment>
<dbReference type="InterPro" id="IPR050202">
    <property type="entry name" value="Cyt/Deoxycyt_deaminase"/>
</dbReference>
<comment type="similarity">
    <text evidence="3 15">Belongs to the cytidine and deoxycytidylate deaminase family.</text>
</comment>
<evidence type="ECO:0000256" key="15">
    <source>
        <dbReference type="RuleBase" id="RU364006"/>
    </source>
</evidence>
<dbReference type="NCBIfam" id="NF004064">
    <property type="entry name" value="PRK05578.1"/>
    <property type="match status" value="1"/>
</dbReference>
<dbReference type="PANTHER" id="PTHR11644:SF2">
    <property type="entry name" value="CYTIDINE DEAMINASE"/>
    <property type="match status" value="1"/>
</dbReference>
<evidence type="ECO:0000256" key="14">
    <source>
        <dbReference type="PIRSR" id="PIRSR606262-3"/>
    </source>
</evidence>
<feature type="active site" description="Proton donor" evidence="12">
    <location>
        <position position="57"/>
    </location>
</feature>
<keyword evidence="18" id="KW-1185">Reference proteome</keyword>
<evidence type="ECO:0000256" key="10">
    <source>
        <dbReference type="ARBA" id="ARBA00049252"/>
    </source>
</evidence>
<dbReference type="GO" id="GO:0042802">
    <property type="term" value="F:identical protein binding"/>
    <property type="evidence" value="ECO:0007669"/>
    <property type="project" value="UniProtKB-ARBA"/>
</dbReference>
<feature type="binding site" evidence="13">
    <location>
        <begin position="44"/>
        <end position="50"/>
    </location>
    <ligand>
        <name>substrate</name>
    </ligand>
</feature>
<dbReference type="RefSeq" id="WP_153479257.1">
    <property type="nucleotide sequence ID" value="NZ_VWNA01000001.1"/>
</dbReference>
<dbReference type="PANTHER" id="PTHR11644">
    <property type="entry name" value="CYTIDINE DEAMINASE"/>
    <property type="match status" value="1"/>
</dbReference>
<gene>
    <name evidence="17" type="primary">cdd</name>
    <name evidence="17" type="ORF">F0357_04510</name>
</gene>
<accession>A0A6A7Y021</accession>
<dbReference type="AlphaFoldDB" id="A0A6A7Y021"/>
<dbReference type="GO" id="GO:0005829">
    <property type="term" value="C:cytosol"/>
    <property type="evidence" value="ECO:0007669"/>
    <property type="project" value="TreeGrafter"/>
</dbReference>
<dbReference type="InterPro" id="IPR016192">
    <property type="entry name" value="APOBEC/CMP_deaminase_Zn-bd"/>
</dbReference>
<dbReference type="NCBIfam" id="TIGR01354">
    <property type="entry name" value="cyt_deam_tetra"/>
    <property type="match status" value="1"/>
</dbReference>
<dbReference type="InterPro" id="IPR006262">
    <property type="entry name" value="Cyt_deam_tetra"/>
</dbReference>
<keyword evidence="7 15" id="KW-0378">Hydrolase</keyword>
<feature type="domain" description="CMP/dCMP-type deaminase" evidence="16">
    <location>
        <begin position="3"/>
        <end position="130"/>
    </location>
</feature>
<dbReference type="EMBL" id="VWNA01000001">
    <property type="protein sequence ID" value="MQT11946.1"/>
    <property type="molecule type" value="Genomic_DNA"/>
</dbReference>
<reference evidence="17 18" key="1">
    <citation type="submission" date="2019-09" db="EMBL/GenBank/DDBJ databases">
        <title>Segnochrobactrum spirostomi gen. nov., sp. nov., isolated from the ciliate Spirostomum cf. yagiui and description of a novel family, Segnochrobactraceae fam. nov. within the order Rhizobiales of the class Alphaproteobacteria.</title>
        <authorList>
            <person name="Akter S."/>
            <person name="Shazib S.U.A."/>
            <person name="Shin M.K."/>
        </authorList>
    </citation>
    <scope>NUCLEOTIDE SEQUENCE [LARGE SCALE GENOMIC DNA]</scope>
    <source>
        <strain evidence="17 18">Sp-1</strain>
    </source>
</reference>
<dbReference type="Pfam" id="PF00383">
    <property type="entry name" value="dCMP_cyt_deam_1"/>
    <property type="match status" value="1"/>
</dbReference>